<comment type="caution">
    <text evidence="6">The sequence shown here is derived from an EMBL/GenBank/DDBJ whole genome shotgun (WGS) entry which is preliminary data.</text>
</comment>
<evidence type="ECO:0000259" key="5">
    <source>
        <dbReference type="PROSITE" id="PS51462"/>
    </source>
</evidence>
<gene>
    <name evidence="6" type="ORF">HHA04nite_29920</name>
</gene>
<dbReference type="InterPro" id="IPR013078">
    <property type="entry name" value="His_Pase_superF_clade-1"/>
</dbReference>
<dbReference type="PANTHER" id="PTHR12629:SF0">
    <property type="entry name" value="DIPHOSPHOINOSITOL-POLYPHOSPHATE DIPHOSPHATASE"/>
    <property type="match status" value="1"/>
</dbReference>
<dbReference type="Gene3D" id="3.90.79.10">
    <property type="entry name" value="Nucleoside Triphosphate Pyrophosphohydrolase"/>
    <property type="match status" value="1"/>
</dbReference>
<sequence length="325" mass="35143">MSRELLLLRHGKSDGSVPVDDLERPLKKRGKLGAQRMGAWLAEQGRVPQRILTSPAERARATAEKCAKAMGLTAEAVTLEPALYEGDPEALAHVVARCPDDISRLMVVGHNPGLEEFLDWLSPEPLPDAEDGKRLPTAALARLGLDVAWASLAAGGARLLELQRPKVLPEGFPFPFPDGAERRERPAYYYTQSAVLPYRWRDGALEVLLIGSSSNRHWSLPKGIVEPGLSPKASALKEAGEEAGISGAIAAVAPGHYRQAKWGATCEVALFAMRVDAEQPQHDREEPHRTRRWFAPEEAAAAVKGEALASELRALAARLQSGGAS</sequence>
<dbReference type="Gene3D" id="3.40.50.1240">
    <property type="entry name" value="Phosphoglycerate mutase-like"/>
    <property type="match status" value="1"/>
</dbReference>
<reference evidence="6 7" key="1">
    <citation type="submission" date="2019-07" db="EMBL/GenBank/DDBJ databases">
        <title>Whole genome shotgun sequence of Halomonas halophila NBRC 102604.</title>
        <authorList>
            <person name="Hosoyama A."/>
            <person name="Uohara A."/>
            <person name="Ohji S."/>
            <person name="Ichikawa N."/>
        </authorList>
    </citation>
    <scope>NUCLEOTIDE SEQUENCE [LARGE SCALE GENOMIC DNA]</scope>
    <source>
        <strain evidence="6 7">NBRC 102604</strain>
    </source>
</reference>
<dbReference type="CDD" id="cd07067">
    <property type="entry name" value="HP_PGM_like"/>
    <property type="match status" value="1"/>
</dbReference>
<dbReference type="InterPro" id="IPR000086">
    <property type="entry name" value="NUDIX_hydrolase_dom"/>
</dbReference>
<dbReference type="SUPFAM" id="SSF55811">
    <property type="entry name" value="Nudix"/>
    <property type="match status" value="1"/>
</dbReference>
<keyword evidence="2" id="KW-0479">Metal-binding</keyword>
<dbReference type="Proteomes" id="UP000321121">
    <property type="component" value="Unassembled WGS sequence"/>
</dbReference>
<dbReference type="InterPro" id="IPR047198">
    <property type="entry name" value="DDP-like_NUDIX"/>
</dbReference>
<dbReference type="CDD" id="cd04666">
    <property type="entry name" value="NUDIX_DIPP2_like_Nudt4"/>
    <property type="match status" value="1"/>
</dbReference>
<evidence type="ECO:0000256" key="4">
    <source>
        <dbReference type="ARBA" id="ARBA00022842"/>
    </source>
</evidence>
<keyword evidence="4" id="KW-0460">Magnesium</keyword>
<accession>A0ABQ0U7I8</accession>
<dbReference type="PANTHER" id="PTHR12629">
    <property type="entry name" value="DIPHOSPHOINOSITOL POLYPHOSPHATE PHOSPHOHYDROLASE"/>
    <property type="match status" value="1"/>
</dbReference>
<evidence type="ECO:0000256" key="1">
    <source>
        <dbReference type="ARBA" id="ARBA00001946"/>
    </source>
</evidence>
<comment type="cofactor">
    <cofactor evidence="1">
        <name>Mg(2+)</name>
        <dbReference type="ChEBI" id="CHEBI:18420"/>
    </cofactor>
</comment>
<dbReference type="Pfam" id="PF00300">
    <property type="entry name" value="His_Phos_1"/>
    <property type="match status" value="1"/>
</dbReference>
<evidence type="ECO:0000256" key="3">
    <source>
        <dbReference type="ARBA" id="ARBA00022801"/>
    </source>
</evidence>
<dbReference type="Pfam" id="PF00293">
    <property type="entry name" value="NUDIX"/>
    <property type="match status" value="1"/>
</dbReference>
<dbReference type="InterPro" id="IPR015797">
    <property type="entry name" value="NUDIX_hydrolase-like_dom_sf"/>
</dbReference>
<dbReference type="InterPro" id="IPR029033">
    <property type="entry name" value="His_PPase_superfam"/>
</dbReference>
<dbReference type="SUPFAM" id="SSF53254">
    <property type="entry name" value="Phosphoglycerate mutase-like"/>
    <property type="match status" value="1"/>
</dbReference>
<feature type="domain" description="Nudix hydrolase" evidence="5">
    <location>
        <begin position="188"/>
        <end position="316"/>
    </location>
</feature>
<dbReference type="EMBL" id="BJUS01000045">
    <property type="protein sequence ID" value="GEK74448.1"/>
    <property type="molecule type" value="Genomic_DNA"/>
</dbReference>
<protein>
    <recommendedName>
        <fullName evidence="5">Nudix hydrolase domain-containing protein</fullName>
    </recommendedName>
</protein>
<proteinExistence type="predicted"/>
<name>A0ABQ0U7I8_9GAMM</name>
<dbReference type="PROSITE" id="PS51462">
    <property type="entry name" value="NUDIX"/>
    <property type="match status" value="1"/>
</dbReference>
<evidence type="ECO:0000313" key="7">
    <source>
        <dbReference type="Proteomes" id="UP000321121"/>
    </source>
</evidence>
<dbReference type="RefSeq" id="WP_186810094.1">
    <property type="nucleotide sequence ID" value="NZ_BJUS01000045.1"/>
</dbReference>
<evidence type="ECO:0000256" key="2">
    <source>
        <dbReference type="ARBA" id="ARBA00022723"/>
    </source>
</evidence>
<keyword evidence="7" id="KW-1185">Reference proteome</keyword>
<organism evidence="6 7">
    <name type="scientific">Halomonas halophila</name>
    <dbReference type="NCBI Taxonomy" id="29573"/>
    <lineage>
        <taxon>Bacteria</taxon>
        <taxon>Pseudomonadati</taxon>
        <taxon>Pseudomonadota</taxon>
        <taxon>Gammaproteobacteria</taxon>
        <taxon>Oceanospirillales</taxon>
        <taxon>Halomonadaceae</taxon>
        <taxon>Halomonas</taxon>
    </lineage>
</organism>
<keyword evidence="3" id="KW-0378">Hydrolase</keyword>
<evidence type="ECO:0000313" key="6">
    <source>
        <dbReference type="EMBL" id="GEK74448.1"/>
    </source>
</evidence>